<dbReference type="AlphaFoldDB" id="A0A1G7ID14"/>
<keyword evidence="1" id="KW-0472">Membrane</keyword>
<keyword evidence="1" id="KW-0812">Transmembrane</keyword>
<accession>A0A1G7ID14</accession>
<dbReference type="STRING" id="571438.SAMN05192586_101239"/>
<dbReference type="Gene3D" id="3.20.20.370">
    <property type="entry name" value="Glycoside hydrolase/deacetylase"/>
    <property type="match status" value="1"/>
</dbReference>
<reference evidence="3" key="1">
    <citation type="submission" date="2016-10" db="EMBL/GenBank/DDBJ databases">
        <authorList>
            <person name="Varghese N."/>
            <person name="Submissions S."/>
        </authorList>
    </citation>
    <scope>NUCLEOTIDE SEQUENCE [LARGE SCALE GENOMIC DNA]</scope>
    <source>
        <strain evidence="3">KHC7</strain>
    </source>
</reference>
<dbReference type="Pfam" id="PF04748">
    <property type="entry name" value="Polysacc_deac_2"/>
    <property type="match status" value="1"/>
</dbReference>
<keyword evidence="1" id="KW-1133">Transmembrane helix</keyword>
<dbReference type="EMBL" id="FNBX01000001">
    <property type="protein sequence ID" value="SDF10396.1"/>
    <property type="molecule type" value="Genomic_DNA"/>
</dbReference>
<evidence type="ECO:0000313" key="2">
    <source>
        <dbReference type="EMBL" id="SDF10396.1"/>
    </source>
</evidence>
<name>A0A1G7ID14_9BACT</name>
<feature type="transmembrane region" description="Helical" evidence="1">
    <location>
        <begin position="48"/>
        <end position="67"/>
    </location>
</feature>
<protein>
    <recommendedName>
        <fullName evidence="4">Divergent polysaccharide deacetylase family protein</fullName>
    </recommendedName>
</protein>
<dbReference type="OrthoDB" id="9784811at2"/>
<gene>
    <name evidence="2" type="ORF">SAMN05192586_101239</name>
</gene>
<proteinExistence type="predicted"/>
<dbReference type="GO" id="GO:0005975">
    <property type="term" value="P:carbohydrate metabolic process"/>
    <property type="evidence" value="ECO:0007669"/>
    <property type="project" value="InterPro"/>
</dbReference>
<sequence>MRQHDSPAPRNARICRGAARPGQQPVRRAAHRLGPALSATGLAASTRLLLGGLAWLTGCFLLVWIFFTPPPSGPPQDAAPFLGPAPLPTTVPRADTMGRLDALVAQTLPLALPRARWQRTLVPPKDAPADLPLREDITPRRYTVTGPCAPLRLGLALLAAVRATAWPASPAAGVPDVVWSRAGVLEIRVNGRASHSFHFPGREGVLMDLAQPPALPAMAVVMDDMGQSLEAAQALAALPFPVTLAIWPHAPLAAETARLAEERRMDSLVHLPMEALPRPDGRRPDPGRGALLTHMDAHHLSLTLEEDLQSLPTAIGLNNHMGSAFTGNADACRRLCALLAGRGYLVLDSVTRPQARLAAAAREAGLIAVARDVFLDTRRETRAVLQALDAAARTARRQGWAVAIGHPYGATLAALRAWPDAGGVALVPLRRLVWHWARQHYAHPPIHPNKE</sequence>
<dbReference type="SUPFAM" id="SSF88713">
    <property type="entry name" value="Glycoside hydrolase/deacetylase"/>
    <property type="match status" value="1"/>
</dbReference>
<keyword evidence="3" id="KW-1185">Reference proteome</keyword>
<evidence type="ECO:0008006" key="4">
    <source>
        <dbReference type="Google" id="ProtNLM"/>
    </source>
</evidence>
<dbReference type="InterPro" id="IPR006837">
    <property type="entry name" value="Divergent_DAC"/>
</dbReference>
<dbReference type="PANTHER" id="PTHR30105:SF2">
    <property type="entry name" value="DIVERGENT POLYSACCHARIDE DEACETYLASE SUPERFAMILY"/>
    <property type="match status" value="1"/>
</dbReference>
<evidence type="ECO:0000313" key="3">
    <source>
        <dbReference type="Proteomes" id="UP000199355"/>
    </source>
</evidence>
<evidence type="ECO:0000256" key="1">
    <source>
        <dbReference type="SAM" id="Phobius"/>
    </source>
</evidence>
<dbReference type="CDD" id="cd10936">
    <property type="entry name" value="CE4_DAC2"/>
    <property type="match status" value="1"/>
</dbReference>
<dbReference type="InterPro" id="IPR011330">
    <property type="entry name" value="Glyco_hydro/deAcase_b/a-brl"/>
</dbReference>
<dbReference type="RefSeq" id="WP_092152493.1">
    <property type="nucleotide sequence ID" value="NZ_FNBX01000001.1"/>
</dbReference>
<dbReference type="Proteomes" id="UP000199355">
    <property type="component" value="Unassembled WGS sequence"/>
</dbReference>
<organism evidence="2 3">
    <name type="scientific">Desulfovibrio legallii</name>
    <dbReference type="NCBI Taxonomy" id="571438"/>
    <lineage>
        <taxon>Bacteria</taxon>
        <taxon>Pseudomonadati</taxon>
        <taxon>Thermodesulfobacteriota</taxon>
        <taxon>Desulfovibrionia</taxon>
        <taxon>Desulfovibrionales</taxon>
        <taxon>Desulfovibrionaceae</taxon>
        <taxon>Desulfovibrio</taxon>
    </lineage>
</organism>
<dbReference type="PANTHER" id="PTHR30105">
    <property type="entry name" value="UNCHARACTERIZED YIBQ-RELATED"/>
    <property type="match status" value="1"/>
</dbReference>